<accession>A0A521D735</accession>
<dbReference type="Pfam" id="PF03705">
    <property type="entry name" value="CheR_N"/>
    <property type="match status" value="1"/>
</dbReference>
<dbReference type="Pfam" id="PF01739">
    <property type="entry name" value="CheR"/>
    <property type="match status" value="1"/>
</dbReference>
<evidence type="ECO:0000313" key="7">
    <source>
        <dbReference type="EMBL" id="SMO67508.1"/>
    </source>
</evidence>
<name>A0A521D735_9BACT</name>
<dbReference type="PANTHER" id="PTHR24422:SF26">
    <property type="entry name" value="CHEMOTAXIS PROTEIN METHYLTRANSFERASE"/>
    <property type="match status" value="1"/>
</dbReference>
<proteinExistence type="predicted"/>
<feature type="domain" description="CheR-type methyltransferase" evidence="6">
    <location>
        <begin position="10"/>
        <end position="277"/>
    </location>
</feature>
<evidence type="ECO:0000256" key="1">
    <source>
        <dbReference type="ARBA" id="ARBA00001541"/>
    </source>
</evidence>
<evidence type="ECO:0000256" key="5">
    <source>
        <dbReference type="ARBA" id="ARBA00022691"/>
    </source>
</evidence>
<dbReference type="EC" id="2.1.1.80" evidence="2"/>
<evidence type="ECO:0000259" key="6">
    <source>
        <dbReference type="PROSITE" id="PS50123"/>
    </source>
</evidence>
<keyword evidence="4 7" id="KW-0808">Transferase</keyword>
<dbReference type="PROSITE" id="PS50123">
    <property type="entry name" value="CHER"/>
    <property type="match status" value="1"/>
</dbReference>
<comment type="catalytic activity">
    <reaction evidence="1">
        <text>L-glutamyl-[protein] + S-adenosyl-L-methionine = [protein]-L-glutamate 5-O-methyl ester + S-adenosyl-L-homocysteine</text>
        <dbReference type="Rhea" id="RHEA:24452"/>
        <dbReference type="Rhea" id="RHEA-COMP:10208"/>
        <dbReference type="Rhea" id="RHEA-COMP:10311"/>
        <dbReference type="ChEBI" id="CHEBI:29973"/>
        <dbReference type="ChEBI" id="CHEBI:57856"/>
        <dbReference type="ChEBI" id="CHEBI:59789"/>
        <dbReference type="ChEBI" id="CHEBI:82795"/>
        <dbReference type="EC" id="2.1.1.80"/>
    </reaction>
</comment>
<dbReference type="PIRSF" id="PIRSF000410">
    <property type="entry name" value="CheR"/>
    <property type="match status" value="1"/>
</dbReference>
<dbReference type="PRINTS" id="PR00996">
    <property type="entry name" value="CHERMTFRASE"/>
</dbReference>
<dbReference type="SUPFAM" id="SSF47757">
    <property type="entry name" value="Chemotaxis receptor methyltransferase CheR, N-terminal domain"/>
    <property type="match status" value="1"/>
</dbReference>
<dbReference type="InterPro" id="IPR000780">
    <property type="entry name" value="CheR_MeTrfase"/>
</dbReference>
<evidence type="ECO:0000256" key="2">
    <source>
        <dbReference type="ARBA" id="ARBA00012534"/>
    </source>
</evidence>
<dbReference type="Gene3D" id="1.10.155.10">
    <property type="entry name" value="Chemotaxis receptor methyltransferase CheR, N-terminal domain"/>
    <property type="match status" value="1"/>
</dbReference>
<dbReference type="InterPro" id="IPR022641">
    <property type="entry name" value="CheR_N"/>
</dbReference>
<evidence type="ECO:0000256" key="3">
    <source>
        <dbReference type="ARBA" id="ARBA00022603"/>
    </source>
</evidence>
<organism evidence="7 8">
    <name type="scientific">Gracilimonas mengyeensis</name>
    <dbReference type="NCBI Taxonomy" id="1302730"/>
    <lineage>
        <taxon>Bacteria</taxon>
        <taxon>Pseudomonadati</taxon>
        <taxon>Balneolota</taxon>
        <taxon>Balneolia</taxon>
        <taxon>Balneolales</taxon>
        <taxon>Balneolaceae</taxon>
        <taxon>Gracilimonas</taxon>
    </lineage>
</organism>
<gene>
    <name evidence="7" type="ORF">SAMN06265219_107173</name>
</gene>
<dbReference type="EMBL" id="FXTP01000007">
    <property type="protein sequence ID" value="SMO67508.1"/>
    <property type="molecule type" value="Genomic_DNA"/>
</dbReference>
<dbReference type="InterPro" id="IPR022642">
    <property type="entry name" value="CheR_C"/>
</dbReference>
<dbReference type="InterPro" id="IPR029063">
    <property type="entry name" value="SAM-dependent_MTases_sf"/>
</dbReference>
<dbReference type="CDD" id="cd02440">
    <property type="entry name" value="AdoMet_MTases"/>
    <property type="match status" value="1"/>
</dbReference>
<dbReference type="InterPro" id="IPR050903">
    <property type="entry name" value="Bact_Chemotaxis_MeTrfase"/>
</dbReference>
<keyword evidence="8" id="KW-1185">Reference proteome</keyword>
<reference evidence="7 8" key="1">
    <citation type="submission" date="2017-05" db="EMBL/GenBank/DDBJ databases">
        <authorList>
            <person name="Varghese N."/>
            <person name="Submissions S."/>
        </authorList>
    </citation>
    <scope>NUCLEOTIDE SEQUENCE [LARGE SCALE GENOMIC DNA]</scope>
    <source>
        <strain evidence="7 8">DSM 21985</strain>
    </source>
</reference>
<evidence type="ECO:0000313" key="8">
    <source>
        <dbReference type="Proteomes" id="UP000317557"/>
    </source>
</evidence>
<dbReference type="OrthoDB" id="9816309at2"/>
<protein>
    <recommendedName>
        <fullName evidence="2">protein-glutamate O-methyltransferase</fullName>
        <ecNumber evidence="2">2.1.1.80</ecNumber>
    </recommendedName>
</protein>
<dbReference type="InterPro" id="IPR026024">
    <property type="entry name" value="Chemotaxis_MeTrfase_CheR"/>
</dbReference>
<dbReference type="PANTHER" id="PTHR24422">
    <property type="entry name" value="CHEMOTAXIS PROTEIN METHYLTRANSFERASE"/>
    <property type="match status" value="1"/>
</dbReference>
<evidence type="ECO:0000256" key="4">
    <source>
        <dbReference type="ARBA" id="ARBA00022679"/>
    </source>
</evidence>
<dbReference type="Proteomes" id="UP000317557">
    <property type="component" value="Unassembled WGS sequence"/>
</dbReference>
<keyword evidence="5" id="KW-0949">S-adenosyl-L-methionine</keyword>
<dbReference type="InterPro" id="IPR036804">
    <property type="entry name" value="CheR_N_sf"/>
</dbReference>
<dbReference type="GO" id="GO:0032259">
    <property type="term" value="P:methylation"/>
    <property type="evidence" value="ECO:0007669"/>
    <property type="project" value="UniProtKB-KW"/>
</dbReference>
<dbReference type="Gene3D" id="3.40.50.150">
    <property type="entry name" value="Vaccinia Virus protein VP39"/>
    <property type="match status" value="1"/>
</dbReference>
<sequence length="277" mass="31715">MRSSVEQVSRPVGGLKLTNDEFQKVRKIIHGYSGIFIQEGKEALVQSRLMKRVRKLGLSSFKEYLNYVDSDSSGEEFLALVDVITTNKTNFFREAKHFDFIESRVLPELRGRSVKWWNAGCSTGEEPITTAITLLEAKQHTGWGSVKILATDLSRDVLEVAKQGVYPASKMAGVPQDILRKYFSHDNGHFHVSNEIRKMITYGRLNLMDRWPLKGPFNVIMCRNVMIYFNRQTQQELVAKFHQLLEPGGYLFLGHSESIPKENRSFVNLAPAVYQKR</sequence>
<dbReference type="SUPFAM" id="SSF53335">
    <property type="entry name" value="S-adenosyl-L-methionine-dependent methyltransferases"/>
    <property type="match status" value="1"/>
</dbReference>
<dbReference type="GO" id="GO:0008983">
    <property type="term" value="F:protein-glutamate O-methyltransferase activity"/>
    <property type="evidence" value="ECO:0007669"/>
    <property type="project" value="UniProtKB-EC"/>
</dbReference>
<keyword evidence="3 7" id="KW-0489">Methyltransferase</keyword>
<dbReference type="RefSeq" id="WP_142454409.1">
    <property type="nucleotide sequence ID" value="NZ_FXTP01000007.1"/>
</dbReference>
<dbReference type="SMART" id="SM00138">
    <property type="entry name" value="MeTrc"/>
    <property type="match status" value="1"/>
</dbReference>
<dbReference type="AlphaFoldDB" id="A0A521D735"/>